<dbReference type="GO" id="GO:0050660">
    <property type="term" value="F:flavin adenine dinucleotide binding"/>
    <property type="evidence" value="ECO:0007669"/>
    <property type="project" value="InterPro"/>
</dbReference>
<evidence type="ECO:0000256" key="3">
    <source>
        <dbReference type="ARBA" id="ARBA00022630"/>
    </source>
</evidence>
<dbReference type="InterPro" id="IPR036188">
    <property type="entry name" value="FAD/NAD-bd_sf"/>
</dbReference>
<dbReference type="AlphaFoldDB" id="A0AAD7A3T6"/>
<sequence>MAVDPSQVSSSWIQKFGGALESGDIHATISCIHPKGYFRDLLVFSWNNRCLRGHRELTTYLINGLAKASVTDATLESRPGLTPEYGPLTDKLPLRAVSAGFTFKCAIGVGRGYFSLVSTELGEWKALVVMMALTDIRGHEEIVQEEGVYGGHTHAWGDVLTERRRAIEANPHVLIVGGGQTGLIVAARFKQMNISALVVERNNRVGDNWRSRYPTLTLHTPKKSNTMLYQSFPTSWPVFTPRDKMADWLEQYAQSQDLVVWTNSQPLPQPIYDSLSKRWTVMVDREGERVTLNPVHIVVAGGTLGAPRIPVIRDAEVFAGTTIHASDYRGGKSFSGKRVIVVGAGNTAADICQDLVFNGAQSVTMVQRSTTRITSRTSARVMFDCMYPEELDIDVCDLMAMARPLRLTMKIEKQAREQTLEADKATHRGLREAGLNLETKKTFLTLWYEKRGGFWIDAGCAELIRSGKVKVKQGVEITRFNDQSAVFTDGSSLEADVVIFATSCEGIADTMRTVFGDEALDRVGPVWGIDKEGELRGCYRPTGHPGLWFAAGEFAVSRPFSKQLALEIKAIELGLLKL</sequence>
<reference evidence="7" key="1">
    <citation type="submission" date="2023-03" db="EMBL/GenBank/DDBJ databases">
        <title>Massive genome expansion in bonnet fungi (Mycena s.s.) driven by repeated elements and novel gene families across ecological guilds.</title>
        <authorList>
            <consortium name="Lawrence Berkeley National Laboratory"/>
            <person name="Harder C.B."/>
            <person name="Miyauchi S."/>
            <person name="Viragh M."/>
            <person name="Kuo A."/>
            <person name="Thoen E."/>
            <person name="Andreopoulos B."/>
            <person name="Lu D."/>
            <person name="Skrede I."/>
            <person name="Drula E."/>
            <person name="Henrissat B."/>
            <person name="Morin E."/>
            <person name="Kohler A."/>
            <person name="Barry K."/>
            <person name="LaButti K."/>
            <person name="Morin E."/>
            <person name="Salamov A."/>
            <person name="Lipzen A."/>
            <person name="Mereny Z."/>
            <person name="Hegedus B."/>
            <person name="Baldrian P."/>
            <person name="Stursova M."/>
            <person name="Weitz H."/>
            <person name="Taylor A."/>
            <person name="Grigoriev I.V."/>
            <person name="Nagy L.G."/>
            <person name="Martin F."/>
            <person name="Kauserud H."/>
        </authorList>
    </citation>
    <scope>NUCLEOTIDE SEQUENCE</scope>
    <source>
        <strain evidence="7">CBHHK002</strain>
    </source>
</reference>
<gene>
    <name evidence="7" type="ORF">DFH08DRAFT_864031</name>
</gene>
<comment type="similarity">
    <text evidence="2">Belongs to the FMO family.</text>
</comment>
<dbReference type="SUPFAM" id="SSF51905">
    <property type="entry name" value="FAD/NAD(P)-binding domain"/>
    <property type="match status" value="1"/>
</dbReference>
<keyword evidence="6" id="KW-0560">Oxidoreductase</keyword>
<dbReference type="PANTHER" id="PTHR43539:SF68">
    <property type="entry name" value="FLAVIN-BINDING MONOOXYGENASE-LIKE PROTEIN (AFU_ORTHOLOGUE AFUA_4G09220)"/>
    <property type="match status" value="1"/>
</dbReference>
<proteinExistence type="inferred from homology"/>
<dbReference type="GO" id="GO:0050661">
    <property type="term" value="F:NADP binding"/>
    <property type="evidence" value="ECO:0007669"/>
    <property type="project" value="InterPro"/>
</dbReference>
<evidence type="ECO:0000313" key="8">
    <source>
        <dbReference type="Proteomes" id="UP001218218"/>
    </source>
</evidence>
<evidence type="ECO:0000256" key="1">
    <source>
        <dbReference type="ARBA" id="ARBA00001974"/>
    </source>
</evidence>
<evidence type="ECO:0000256" key="6">
    <source>
        <dbReference type="ARBA" id="ARBA00023002"/>
    </source>
</evidence>
<evidence type="ECO:0000256" key="5">
    <source>
        <dbReference type="ARBA" id="ARBA00022857"/>
    </source>
</evidence>
<keyword evidence="8" id="KW-1185">Reference proteome</keyword>
<dbReference type="FunFam" id="3.50.50.60:FF:000023">
    <property type="entry name" value="Dimethylaniline monooxygenase [N-oxide-forming]"/>
    <property type="match status" value="1"/>
</dbReference>
<name>A0AAD7A3T6_9AGAR</name>
<comment type="caution">
    <text evidence="7">The sequence shown here is derived from an EMBL/GenBank/DDBJ whole genome shotgun (WGS) entry which is preliminary data.</text>
</comment>
<protein>
    <submittedName>
        <fullName evidence="7">FAD/NAD-P-binding domain-containing protein</fullName>
    </submittedName>
</protein>
<dbReference type="Proteomes" id="UP001218218">
    <property type="component" value="Unassembled WGS sequence"/>
</dbReference>
<dbReference type="Pfam" id="PF00743">
    <property type="entry name" value="FMO-like"/>
    <property type="match status" value="1"/>
</dbReference>
<dbReference type="Gene3D" id="3.50.50.60">
    <property type="entry name" value="FAD/NAD(P)-binding domain"/>
    <property type="match status" value="1"/>
</dbReference>
<dbReference type="InterPro" id="IPR020946">
    <property type="entry name" value="Flavin_mOase-like"/>
</dbReference>
<keyword evidence="5" id="KW-0521">NADP</keyword>
<comment type="cofactor">
    <cofactor evidence="1">
        <name>FAD</name>
        <dbReference type="ChEBI" id="CHEBI:57692"/>
    </cofactor>
</comment>
<evidence type="ECO:0000256" key="2">
    <source>
        <dbReference type="ARBA" id="ARBA00009183"/>
    </source>
</evidence>
<dbReference type="InterPro" id="IPR050982">
    <property type="entry name" value="Auxin_biosynth/cation_transpt"/>
</dbReference>
<evidence type="ECO:0000313" key="7">
    <source>
        <dbReference type="EMBL" id="KAJ7348988.1"/>
    </source>
</evidence>
<evidence type="ECO:0000256" key="4">
    <source>
        <dbReference type="ARBA" id="ARBA00022827"/>
    </source>
</evidence>
<dbReference type="GO" id="GO:0004499">
    <property type="term" value="F:N,N-dimethylaniline monooxygenase activity"/>
    <property type="evidence" value="ECO:0007669"/>
    <property type="project" value="InterPro"/>
</dbReference>
<dbReference type="EMBL" id="JARIHO010000016">
    <property type="protein sequence ID" value="KAJ7348988.1"/>
    <property type="molecule type" value="Genomic_DNA"/>
</dbReference>
<keyword evidence="4" id="KW-0274">FAD</keyword>
<accession>A0AAD7A3T6</accession>
<dbReference type="PANTHER" id="PTHR43539">
    <property type="entry name" value="FLAVIN-BINDING MONOOXYGENASE-LIKE PROTEIN (AFU_ORTHOLOGUE AFUA_4G09220)"/>
    <property type="match status" value="1"/>
</dbReference>
<keyword evidence="3" id="KW-0285">Flavoprotein</keyword>
<organism evidence="7 8">
    <name type="scientific">Mycena albidolilacea</name>
    <dbReference type="NCBI Taxonomy" id="1033008"/>
    <lineage>
        <taxon>Eukaryota</taxon>
        <taxon>Fungi</taxon>
        <taxon>Dikarya</taxon>
        <taxon>Basidiomycota</taxon>
        <taxon>Agaricomycotina</taxon>
        <taxon>Agaricomycetes</taxon>
        <taxon>Agaricomycetidae</taxon>
        <taxon>Agaricales</taxon>
        <taxon>Marasmiineae</taxon>
        <taxon>Mycenaceae</taxon>
        <taxon>Mycena</taxon>
    </lineage>
</organism>